<keyword evidence="2" id="KW-1185">Reference proteome</keyword>
<proteinExistence type="predicted"/>
<dbReference type="EMBL" id="KZ345023">
    <property type="protein sequence ID" value="PIO76898.1"/>
    <property type="molecule type" value="Genomic_DNA"/>
</dbReference>
<reference evidence="1 2" key="1">
    <citation type="submission" date="2015-09" db="EMBL/GenBank/DDBJ databases">
        <title>Draft genome of the parasitic nematode Teladorsagia circumcincta isolate WARC Sus (inbred).</title>
        <authorList>
            <person name="Mitreva M."/>
        </authorList>
    </citation>
    <scope>NUCLEOTIDE SEQUENCE [LARGE SCALE GENOMIC DNA]</scope>
    <source>
        <strain evidence="1 2">S</strain>
    </source>
</reference>
<name>A0A2G9V341_TELCI</name>
<evidence type="ECO:0000313" key="2">
    <source>
        <dbReference type="Proteomes" id="UP000230423"/>
    </source>
</evidence>
<protein>
    <submittedName>
        <fullName evidence="1">Uncharacterized protein</fullName>
    </submittedName>
</protein>
<dbReference type="Proteomes" id="UP000230423">
    <property type="component" value="Unassembled WGS sequence"/>
</dbReference>
<evidence type="ECO:0000313" key="1">
    <source>
        <dbReference type="EMBL" id="PIO76898.1"/>
    </source>
</evidence>
<organism evidence="1 2">
    <name type="scientific">Teladorsagia circumcincta</name>
    <name type="common">Brown stomach worm</name>
    <name type="synonym">Ostertagia circumcincta</name>
    <dbReference type="NCBI Taxonomy" id="45464"/>
    <lineage>
        <taxon>Eukaryota</taxon>
        <taxon>Metazoa</taxon>
        <taxon>Ecdysozoa</taxon>
        <taxon>Nematoda</taxon>
        <taxon>Chromadorea</taxon>
        <taxon>Rhabditida</taxon>
        <taxon>Rhabditina</taxon>
        <taxon>Rhabditomorpha</taxon>
        <taxon>Strongyloidea</taxon>
        <taxon>Trichostrongylidae</taxon>
        <taxon>Teladorsagia</taxon>
    </lineage>
</organism>
<sequence length="106" mass="11283">MVFARKAGGRGGCGAAPEHAVTPAVGVGVESCNPRHRLPVNRPASLASALSAGSVFCSAGCRRRRSRVDFVLAARTSFWSLLSTPSRQRDPFQNFLTVRVLSSIGR</sequence>
<dbReference type="AlphaFoldDB" id="A0A2G9V341"/>
<gene>
    <name evidence="1" type="ORF">TELCIR_01016</name>
</gene>
<accession>A0A2G9V341</accession>